<proteinExistence type="predicted"/>
<sequence length="122" mass="14179">MKQCKDCKWETLDGDRRPCRDCVGFGKYRRKRWKFWAPKILLITLALLLGGCSRVIVRLPDGTEVHSTRFLDSTEIGHVSYDDGSFVMEDYKSDMSIALHIIDKLIAEREKEKQFALKEVKP</sequence>
<keyword evidence="1" id="KW-1133">Transmembrane helix</keyword>
<name>A0A0F9I9H7_9ZZZZ</name>
<feature type="transmembrane region" description="Helical" evidence="1">
    <location>
        <begin position="36"/>
        <end position="57"/>
    </location>
</feature>
<dbReference type="EMBL" id="LAZR01012958">
    <property type="protein sequence ID" value="KKM24261.1"/>
    <property type="molecule type" value="Genomic_DNA"/>
</dbReference>
<dbReference type="AlphaFoldDB" id="A0A0F9I9H7"/>
<organism evidence="2">
    <name type="scientific">marine sediment metagenome</name>
    <dbReference type="NCBI Taxonomy" id="412755"/>
    <lineage>
        <taxon>unclassified sequences</taxon>
        <taxon>metagenomes</taxon>
        <taxon>ecological metagenomes</taxon>
    </lineage>
</organism>
<comment type="caution">
    <text evidence="2">The sequence shown here is derived from an EMBL/GenBank/DDBJ whole genome shotgun (WGS) entry which is preliminary data.</text>
</comment>
<evidence type="ECO:0000313" key="2">
    <source>
        <dbReference type="EMBL" id="KKM24261.1"/>
    </source>
</evidence>
<gene>
    <name evidence="2" type="ORF">LCGC14_1606800</name>
</gene>
<reference evidence="2" key="1">
    <citation type="journal article" date="2015" name="Nature">
        <title>Complex archaea that bridge the gap between prokaryotes and eukaryotes.</title>
        <authorList>
            <person name="Spang A."/>
            <person name="Saw J.H."/>
            <person name="Jorgensen S.L."/>
            <person name="Zaremba-Niedzwiedzka K."/>
            <person name="Martijn J."/>
            <person name="Lind A.E."/>
            <person name="van Eijk R."/>
            <person name="Schleper C."/>
            <person name="Guy L."/>
            <person name="Ettema T.J."/>
        </authorList>
    </citation>
    <scope>NUCLEOTIDE SEQUENCE</scope>
</reference>
<evidence type="ECO:0000256" key="1">
    <source>
        <dbReference type="SAM" id="Phobius"/>
    </source>
</evidence>
<keyword evidence="1" id="KW-0812">Transmembrane</keyword>
<protein>
    <submittedName>
        <fullName evidence="2">Uncharacterized protein</fullName>
    </submittedName>
</protein>
<accession>A0A0F9I9H7</accession>
<keyword evidence="1" id="KW-0472">Membrane</keyword>